<sequence>MYNSVRKSAMIFMTVGLALSAGSAIAQTHYVLINERGFFPAVTYLQPGDKVQFTNEAYDIRSILGDKKTWKSGNMSRGQTFTYPVDSKTPLQFVATGDSRYGEVSYIGEISFAAPPLTE</sequence>
<protein>
    <recommendedName>
        <fullName evidence="2">EfeO-type cupredoxin-like domain-containing protein</fullName>
    </recommendedName>
</protein>
<dbReference type="Gene3D" id="2.60.40.420">
    <property type="entry name" value="Cupredoxins - blue copper proteins"/>
    <property type="match status" value="1"/>
</dbReference>
<dbReference type="SUPFAM" id="SSF49503">
    <property type="entry name" value="Cupredoxins"/>
    <property type="match status" value="1"/>
</dbReference>
<dbReference type="EMBL" id="LAZR01001943">
    <property type="protein sequence ID" value="KKN36790.1"/>
    <property type="molecule type" value="Genomic_DNA"/>
</dbReference>
<gene>
    <name evidence="1" type="ORF">LCGC14_0770190</name>
</gene>
<evidence type="ECO:0008006" key="2">
    <source>
        <dbReference type="Google" id="ProtNLM"/>
    </source>
</evidence>
<dbReference type="InterPro" id="IPR008972">
    <property type="entry name" value="Cupredoxin"/>
</dbReference>
<reference evidence="1" key="1">
    <citation type="journal article" date="2015" name="Nature">
        <title>Complex archaea that bridge the gap between prokaryotes and eukaryotes.</title>
        <authorList>
            <person name="Spang A."/>
            <person name="Saw J.H."/>
            <person name="Jorgensen S.L."/>
            <person name="Zaremba-Niedzwiedzka K."/>
            <person name="Martijn J."/>
            <person name="Lind A.E."/>
            <person name="van Eijk R."/>
            <person name="Schleper C."/>
            <person name="Guy L."/>
            <person name="Ettema T.J."/>
        </authorList>
    </citation>
    <scope>NUCLEOTIDE SEQUENCE</scope>
</reference>
<proteinExistence type="predicted"/>
<organism evidence="1">
    <name type="scientific">marine sediment metagenome</name>
    <dbReference type="NCBI Taxonomy" id="412755"/>
    <lineage>
        <taxon>unclassified sequences</taxon>
        <taxon>metagenomes</taxon>
        <taxon>ecological metagenomes</taxon>
    </lineage>
</organism>
<evidence type="ECO:0000313" key="1">
    <source>
        <dbReference type="EMBL" id="KKN36790.1"/>
    </source>
</evidence>
<comment type="caution">
    <text evidence="1">The sequence shown here is derived from an EMBL/GenBank/DDBJ whole genome shotgun (WGS) entry which is preliminary data.</text>
</comment>
<accession>A0A0F9PYP8</accession>
<name>A0A0F9PYP8_9ZZZZ</name>
<dbReference type="AlphaFoldDB" id="A0A0F9PYP8"/>